<dbReference type="InterPro" id="IPR040831">
    <property type="entry name" value="B_solenoid_ydck_rpt"/>
</dbReference>
<gene>
    <name evidence="3" type="primary">ydcK</name>
    <name evidence="3" type="ORF">EH105704_16_00580</name>
</gene>
<dbReference type="Gene3D" id="2.160.10.10">
    <property type="entry name" value="Hexapeptide repeat proteins"/>
    <property type="match status" value="2"/>
</dbReference>
<sequence>MEKYRLTDASRTVEYQENGTTHKFTVRQIEAVRDFSDVKAGDLGGWIEEETSLSHDGHCWLYDQNSAVFAGATLRDNARVTQPCTISHGASLTGECWVDRADISHNAFIGDRAMVQASVVRGECRIFGDARVMHQSQVIAAVGLTQDQDQRLQIYDSATVIASRIVHQAQIYGRALVSFAFVEHRATICEDAILEGNDENNIWVCDCAQIYGQARIVAGSAIDQCPTIRYSSQVFGNAVIEGDCVLKHHVHVYDNAHITGGPVQLDDRVKVCGNARITGNVVIENQVEVTDHAVIEAAEGDMLHIRGAKMVNGEQYITRTPVLGAI</sequence>
<evidence type="ECO:0000256" key="2">
    <source>
        <dbReference type="ARBA" id="ARBA00023315"/>
    </source>
</evidence>
<dbReference type="InterPro" id="IPR011004">
    <property type="entry name" value="Trimer_LpxA-like_sf"/>
</dbReference>
<keyword evidence="1 3" id="KW-0808">Transferase</keyword>
<keyword evidence="2" id="KW-0012">Acyltransferase</keyword>
<dbReference type="InterPro" id="IPR050065">
    <property type="entry name" value="GlmU-like"/>
</dbReference>
<dbReference type="GO" id="GO:0016746">
    <property type="term" value="F:acyltransferase activity"/>
    <property type="evidence" value="ECO:0007669"/>
    <property type="project" value="UniProtKB-KW"/>
</dbReference>
<dbReference type="eggNOG" id="COG1044">
    <property type="taxonomic scope" value="Bacteria"/>
</dbReference>
<evidence type="ECO:0000313" key="4">
    <source>
        <dbReference type="Proteomes" id="UP000010297"/>
    </source>
</evidence>
<name>H5V6C1_ATLHE</name>
<evidence type="ECO:0000313" key="3">
    <source>
        <dbReference type="EMBL" id="GAB53529.1"/>
    </source>
</evidence>
<reference evidence="3 4" key="1">
    <citation type="submission" date="2012-02" db="EMBL/GenBank/DDBJ databases">
        <title>Whole genome shotgun sequence of Escherichia hermannii NBRC 105704.</title>
        <authorList>
            <person name="Yoshida I."/>
            <person name="Hosoyama A."/>
            <person name="Tsuchikane K."/>
            <person name="Katsumata H."/>
            <person name="Yamazaki S."/>
            <person name="Fujita N."/>
        </authorList>
    </citation>
    <scope>NUCLEOTIDE SEQUENCE [LARGE SCALE GENOMIC DNA]</scope>
    <source>
        <strain evidence="3 4">NBRC 105704</strain>
    </source>
</reference>
<dbReference type="InterPro" id="IPR048014">
    <property type="entry name" value="YdcK-like"/>
</dbReference>
<protein>
    <submittedName>
        <fullName evidence="3">Putative acetyltransferase YdcK</fullName>
    </submittedName>
</protein>
<dbReference type="EMBL" id="BAFF01000016">
    <property type="protein sequence ID" value="GAB53529.1"/>
    <property type="molecule type" value="Genomic_DNA"/>
</dbReference>
<dbReference type="GeneID" id="92828326"/>
<evidence type="ECO:0000256" key="1">
    <source>
        <dbReference type="ARBA" id="ARBA00022679"/>
    </source>
</evidence>
<dbReference type="Proteomes" id="UP000010297">
    <property type="component" value="Unassembled WGS sequence"/>
</dbReference>
<dbReference type="PANTHER" id="PTHR43584">
    <property type="entry name" value="NUCLEOTIDYL TRANSFERASE"/>
    <property type="match status" value="1"/>
</dbReference>
<proteinExistence type="predicted"/>
<dbReference type="NCBIfam" id="NF040481">
    <property type="entry name" value="YdcK_fam"/>
    <property type="match status" value="1"/>
</dbReference>
<dbReference type="SUPFAM" id="SSF51161">
    <property type="entry name" value="Trimeric LpxA-like enzymes"/>
    <property type="match status" value="1"/>
</dbReference>
<accession>H5V6C1</accession>
<dbReference type="Pfam" id="PF18836">
    <property type="entry name" value="B_solenoid_ydck"/>
    <property type="match status" value="3"/>
</dbReference>
<dbReference type="RefSeq" id="WP_002437877.1">
    <property type="nucleotide sequence ID" value="NZ_BAFF01000016.1"/>
</dbReference>
<comment type="caution">
    <text evidence="3">The sequence shown here is derived from an EMBL/GenBank/DDBJ whole genome shotgun (WGS) entry which is preliminary data.</text>
</comment>
<dbReference type="AlphaFoldDB" id="H5V6C1"/>
<dbReference type="GO" id="GO:0016779">
    <property type="term" value="F:nucleotidyltransferase activity"/>
    <property type="evidence" value="ECO:0007669"/>
    <property type="project" value="UniProtKB-ARBA"/>
</dbReference>
<keyword evidence="4" id="KW-1185">Reference proteome</keyword>
<dbReference type="PANTHER" id="PTHR43584:SF2">
    <property type="entry name" value="NUCLEOSIDE-DIPHOSPHATE-SUGAR PYROPHOSPHORYLASES"/>
    <property type="match status" value="1"/>
</dbReference>
<organism evidence="3 4">
    <name type="scientific">Atlantibacter hermannii NBRC 105704</name>
    <dbReference type="NCBI Taxonomy" id="1115512"/>
    <lineage>
        <taxon>Bacteria</taxon>
        <taxon>Pseudomonadati</taxon>
        <taxon>Pseudomonadota</taxon>
        <taxon>Gammaproteobacteria</taxon>
        <taxon>Enterobacterales</taxon>
        <taxon>Enterobacteriaceae</taxon>
        <taxon>Atlantibacter</taxon>
    </lineage>
</organism>